<feature type="non-terminal residue" evidence="1">
    <location>
        <position position="72"/>
    </location>
</feature>
<dbReference type="SUPFAM" id="SSF53098">
    <property type="entry name" value="Ribonuclease H-like"/>
    <property type="match status" value="1"/>
</dbReference>
<comment type="caution">
    <text evidence="1">The sequence shown here is derived from an EMBL/GenBank/DDBJ whole genome shotgun (WGS) entry which is preliminary data.</text>
</comment>
<dbReference type="InterPro" id="IPR012337">
    <property type="entry name" value="RNaseH-like_sf"/>
</dbReference>
<feature type="non-terminal residue" evidence="1">
    <location>
        <position position="1"/>
    </location>
</feature>
<reference evidence="1" key="1">
    <citation type="submission" date="2023-03" db="EMBL/GenBank/DDBJ databases">
        <title>Massive genome expansion in bonnet fungi (Mycena s.s.) driven by repeated elements and novel gene families across ecological guilds.</title>
        <authorList>
            <consortium name="Lawrence Berkeley National Laboratory"/>
            <person name="Harder C.B."/>
            <person name="Miyauchi S."/>
            <person name="Viragh M."/>
            <person name="Kuo A."/>
            <person name="Thoen E."/>
            <person name="Andreopoulos B."/>
            <person name="Lu D."/>
            <person name="Skrede I."/>
            <person name="Drula E."/>
            <person name="Henrissat B."/>
            <person name="Morin E."/>
            <person name="Kohler A."/>
            <person name="Barry K."/>
            <person name="LaButti K."/>
            <person name="Morin E."/>
            <person name="Salamov A."/>
            <person name="Lipzen A."/>
            <person name="Mereny Z."/>
            <person name="Hegedus B."/>
            <person name="Baldrian P."/>
            <person name="Stursova M."/>
            <person name="Weitz H."/>
            <person name="Taylor A."/>
            <person name="Grigoriev I.V."/>
            <person name="Nagy L.G."/>
            <person name="Martin F."/>
            <person name="Kauserud H."/>
        </authorList>
    </citation>
    <scope>NUCLEOTIDE SEQUENCE</scope>
    <source>
        <strain evidence="1">CBHHK188m</strain>
    </source>
</reference>
<accession>A0AAD7KD39</accession>
<evidence type="ECO:0008006" key="3">
    <source>
        <dbReference type="Google" id="ProtNLM"/>
    </source>
</evidence>
<dbReference type="GO" id="GO:0003676">
    <property type="term" value="F:nucleic acid binding"/>
    <property type="evidence" value="ECO:0007669"/>
    <property type="project" value="InterPro"/>
</dbReference>
<dbReference type="Proteomes" id="UP001215280">
    <property type="component" value="Unassembled WGS sequence"/>
</dbReference>
<dbReference type="Gene3D" id="3.30.420.10">
    <property type="entry name" value="Ribonuclease H-like superfamily/Ribonuclease H"/>
    <property type="match status" value="1"/>
</dbReference>
<evidence type="ECO:0000313" key="1">
    <source>
        <dbReference type="EMBL" id="KAJ7780682.1"/>
    </source>
</evidence>
<sequence length="72" mass="7992">DGGSEFKGEVLHLLRTLYNCTVIMSTAYHPEGNVPIERNHDLLVAALYKCCGDTKGNWPKFLKAVLLAMQVT</sequence>
<evidence type="ECO:0000313" key="2">
    <source>
        <dbReference type="Proteomes" id="UP001215280"/>
    </source>
</evidence>
<proteinExistence type="predicted"/>
<organism evidence="1 2">
    <name type="scientific">Mycena maculata</name>
    <dbReference type="NCBI Taxonomy" id="230809"/>
    <lineage>
        <taxon>Eukaryota</taxon>
        <taxon>Fungi</taxon>
        <taxon>Dikarya</taxon>
        <taxon>Basidiomycota</taxon>
        <taxon>Agaricomycotina</taxon>
        <taxon>Agaricomycetes</taxon>
        <taxon>Agaricomycetidae</taxon>
        <taxon>Agaricales</taxon>
        <taxon>Marasmiineae</taxon>
        <taxon>Mycenaceae</taxon>
        <taxon>Mycena</taxon>
    </lineage>
</organism>
<gene>
    <name evidence="1" type="ORF">DFH07DRAFT_687667</name>
</gene>
<dbReference type="InterPro" id="IPR036397">
    <property type="entry name" value="RNaseH_sf"/>
</dbReference>
<keyword evidence="2" id="KW-1185">Reference proteome</keyword>
<protein>
    <recommendedName>
        <fullName evidence="3">Integrase catalytic domain-containing protein</fullName>
    </recommendedName>
</protein>
<dbReference type="EMBL" id="JARJLG010000005">
    <property type="protein sequence ID" value="KAJ7780682.1"/>
    <property type="molecule type" value="Genomic_DNA"/>
</dbReference>
<dbReference type="AlphaFoldDB" id="A0AAD7KD39"/>
<name>A0AAD7KD39_9AGAR</name>